<comment type="caution">
    <text evidence="3">The sequence shown here is derived from an EMBL/GenBank/DDBJ whole genome shotgun (WGS) entry which is preliminary data.</text>
</comment>
<evidence type="ECO:0000256" key="1">
    <source>
        <dbReference type="SAM" id="MobiDB-lite"/>
    </source>
</evidence>
<evidence type="ECO:0000256" key="2">
    <source>
        <dbReference type="SAM" id="SignalP"/>
    </source>
</evidence>
<organism evidence="3 4">
    <name type="scientific">Parelaphostrongylus tenuis</name>
    <name type="common">Meningeal worm</name>
    <dbReference type="NCBI Taxonomy" id="148309"/>
    <lineage>
        <taxon>Eukaryota</taxon>
        <taxon>Metazoa</taxon>
        <taxon>Ecdysozoa</taxon>
        <taxon>Nematoda</taxon>
        <taxon>Chromadorea</taxon>
        <taxon>Rhabditida</taxon>
        <taxon>Rhabditina</taxon>
        <taxon>Rhabditomorpha</taxon>
        <taxon>Strongyloidea</taxon>
        <taxon>Metastrongylidae</taxon>
        <taxon>Parelaphostrongylus</taxon>
    </lineage>
</organism>
<reference evidence="3" key="1">
    <citation type="submission" date="2021-06" db="EMBL/GenBank/DDBJ databases">
        <title>Parelaphostrongylus tenuis whole genome reference sequence.</title>
        <authorList>
            <person name="Garwood T.J."/>
            <person name="Larsen P.A."/>
            <person name="Fountain-Jones N.M."/>
            <person name="Garbe J.R."/>
            <person name="Macchietto M.G."/>
            <person name="Kania S.A."/>
            <person name="Gerhold R.W."/>
            <person name="Richards J.E."/>
            <person name="Wolf T.M."/>
        </authorList>
    </citation>
    <scope>NUCLEOTIDE SEQUENCE</scope>
    <source>
        <strain evidence="3">MNPRO001-30</strain>
        <tissue evidence="3">Meninges</tissue>
    </source>
</reference>
<feature type="region of interest" description="Disordered" evidence="1">
    <location>
        <begin position="16"/>
        <end position="46"/>
    </location>
</feature>
<keyword evidence="4" id="KW-1185">Reference proteome</keyword>
<dbReference type="AlphaFoldDB" id="A0AAD5MQE2"/>
<feature type="chain" id="PRO_5042182745" evidence="2">
    <location>
        <begin position="17"/>
        <end position="80"/>
    </location>
</feature>
<keyword evidence="2" id="KW-0732">Signal</keyword>
<proteinExistence type="predicted"/>
<evidence type="ECO:0000313" key="4">
    <source>
        <dbReference type="Proteomes" id="UP001196413"/>
    </source>
</evidence>
<name>A0AAD5MQE2_PARTN</name>
<dbReference type="EMBL" id="JAHQIW010004539">
    <property type="protein sequence ID" value="KAJ1362810.1"/>
    <property type="molecule type" value="Genomic_DNA"/>
</dbReference>
<gene>
    <name evidence="3" type="ORF">KIN20_022495</name>
</gene>
<evidence type="ECO:0000313" key="3">
    <source>
        <dbReference type="EMBL" id="KAJ1362810.1"/>
    </source>
</evidence>
<feature type="signal peptide" evidence="2">
    <location>
        <begin position="1"/>
        <end position="16"/>
    </location>
</feature>
<accession>A0AAD5MQE2</accession>
<dbReference type="Proteomes" id="UP001196413">
    <property type="component" value="Unassembled WGS sequence"/>
</dbReference>
<protein>
    <submittedName>
        <fullName evidence="3">Uncharacterized protein</fullName>
    </submittedName>
</protein>
<sequence>MQFLVVILTMCQGTDTHEEPEAQRGCGVAPDSKASYSNVGDQGLDSCDWEDSPGEGKWMNITHYSSTPAWKIPWMEEGAC</sequence>